<dbReference type="PANTHER" id="PTHR43547">
    <property type="entry name" value="TWO-COMPONENT HISTIDINE KINASE"/>
    <property type="match status" value="1"/>
</dbReference>
<dbReference type="EMBL" id="JANQDL010000017">
    <property type="protein sequence ID" value="MDH6062529.1"/>
    <property type="molecule type" value="Genomic_DNA"/>
</dbReference>
<dbReference type="GO" id="GO:0000155">
    <property type="term" value="F:phosphorelay sensor kinase activity"/>
    <property type="evidence" value="ECO:0007669"/>
    <property type="project" value="TreeGrafter"/>
</dbReference>
<keyword evidence="1 3" id="KW-0597">Phosphoprotein</keyword>
<dbReference type="PROSITE" id="PS50110">
    <property type="entry name" value="RESPONSE_REGULATORY"/>
    <property type="match status" value="1"/>
</dbReference>
<dbReference type="InterPro" id="IPR001789">
    <property type="entry name" value="Sig_transdc_resp-reg_receiver"/>
</dbReference>
<evidence type="ECO:0000313" key="6">
    <source>
        <dbReference type="Proteomes" id="UP001159370"/>
    </source>
</evidence>
<dbReference type="InterPro" id="IPR011006">
    <property type="entry name" value="CheY-like_superfamily"/>
</dbReference>
<feature type="domain" description="Response regulatory" evidence="4">
    <location>
        <begin position="15"/>
        <end position="133"/>
    </location>
</feature>
<keyword evidence="2" id="KW-0902">Two-component regulatory system</keyword>
<dbReference type="RefSeq" id="WP_280656538.1">
    <property type="nucleotide sequence ID" value="NZ_JANQDL010000017.1"/>
</dbReference>
<feature type="modified residue" description="4-aspartylphosphate" evidence="3">
    <location>
        <position position="64"/>
    </location>
</feature>
<evidence type="ECO:0000256" key="3">
    <source>
        <dbReference type="PROSITE-ProRule" id="PRU00169"/>
    </source>
</evidence>
<evidence type="ECO:0000313" key="5">
    <source>
        <dbReference type="EMBL" id="MDH6062529.1"/>
    </source>
</evidence>
<sequence>MAEIIQATLVLAGLRILVVDDDEDSRFYVTTVLAADGATVFTADSAVKALEILPGLRPDVCICDIAMPGEDGYSLIRKVRGLKPDKGGGVPAVALTAYADTEDYIRALKAGFQVHLAKPVSPENLVATIANLVNFVNDHRFF</sequence>
<dbReference type="SMART" id="SM00448">
    <property type="entry name" value="REC"/>
    <property type="match status" value="1"/>
</dbReference>
<evidence type="ECO:0000256" key="2">
    <source>
        <dbReference type="ARBA" id="ARBA00023012"/>
    </source>
</evidence>
<organism evidence="5 6">
    <name type="scientific">Umezakia ovalisporum FSS-62</name>
    <dbReference type="NCBI Taxonomy" id="2971776"/>
    <lineage>
        <taxon>Bacteria</taxon>
        <taxon>Bacillati</taxon>
        <taxon>Cyanobacteriota</taxon>
        <taxon>Cyanophyceae</taxon>
        <taxon>Nostocales</taxon>
        <taxon>Nodulariaceae</taxon>
        <taxon>Umezakia</taxon>
    </lineage>
</organism>
<reference evidence="5 6" key="1">
    <citation type="journal article" date="2023" name="J. Phycol.">
        <title>Chrysosporum ovalisporum is synonymous with the true-branching cyanobacterium Umezakia natans (Nostocales/Aphanizomenonaceae).</title>
        <authorList>
            <person name="McGregor G.B."/>
            <person name="Sendall B.C."/>
            <person name="Niiyama Y."/>
            <person name="Tuji A."/>
            <person name="Willis A."/>
        </authorList>
    </citation>
    <scope>NUCLEOTIDE SEQUENCE [LARGE SCALE GENOMIC DNA]</scope>
    <source>
        <strain evidence="5 6">FSS-62</strain>
    </source>
</reference>
<dbReference type="Proteomes" id="UP001159370">
    <property type="component" value="Unassembled WGS sequence"/>
</dbReference>
<evidence type="ECO:0000256" key="1">
    <source>
        <dbReference type="ARBA" id="ARBA00022553"/>
    </source>
</evidence>
<dbReference type="AlphaFoldDB" id="A0AA43GVS8"/>
<comment type="caution">
    <text evidence="5">The sequence shown here is derived from an EMBL/GenBank/DDBJ whole genome shotgun (WGS) entry which is preliminary data.</text>
</comment>
<accession>A0AA43GVS8</accession>
<name>A0AA43GVS8_9CYAN</name>
<dbReference type="Gene3D" id="3.40.50.2300">
    <property type="match status" value="1"/>
</dbReference>
<proteinExistence type="predicted"/>
<dbReference type="Pfam" id="PF00072">
    <property type="entry name" value="Response_reg"/>
    <property type="match status" value="1"/>
</dbReference>
<gene>
    <name evidence="5" type="ORF">NWP23_01710</name>
</gene>
<evidence type="ECO:0000259" key="4">
    <source>
        <dbReference type="PROSITE" id="PS50110"/>
    </source>
</evidence>
<protein>
    <submittedName>
        <fullName evidence="5">Response regulator</fullName>
    </submittedName>
</protein>
<dbReference type="CDD" id="cd17580">
    <property type="entry name" value="REC_2_DhkD-like"/>
    <property type="match status" value="1"/>
</dbReference>
<dbReference type="SUPFAM" id="SSF52172">
    <property type="entry name" value="CheY-like"/>
    <property type="match status" value="1"/>
</dbReference>
<dbReference type="PANTHER" id="PTHR43547:SF2">
    <property type="entry name" value="HYBRID SIGNAL TRANSDUCTION HISTIDINE KINASE C"/>
    <property type="match status" value="1"/>
</dbReference>